<accession>A0A9P7KDW3</accession>
<dbReference type="EMBL" id="JABCKV010000033">
    <property type="protein sequence ID" value="KAG5645734.1"/>
    <property type="molecule type" value="Genomic_DNA"/>
</dbReference>
<keyword evidence="1" id="KW-0472">Membrane</keyword>
<dbReference type="Pfam" id="PF08229">
    <property type="entry name" value="SHR3_chaperone"/>
    <property type="match status" value="1"/>
</dbReference>
<dbReference type="OrthoDB" id="5229808at2759"/>
<evidence type="ECO:0000313" key="2">
    <source>
        <dbReference type="EMBL" id="KAG5645734.1"/>
    </source>
</evidence>
<keyword evidence="1" id="KW-1133">Transmembrane helix</keyword>
<protein>
    <submittedName>
        <fullName evidence="2">Uncharacterized protein</fullName>
    </submittedName>
</protein>
<evidence type="ECO:0000313" key="3">
    <source>
        <dbReference type="Proteomes" id="UP000775547"/>
    </source>
</evidence>
<dbReference type="InterPro" id="IPR013248">
    <property type="entry name" value="Psh3/Shr3"/>
</dbReference>
<dbReference type="GO" id="GO:0005789">
    <property type="term" value="C:endoplasmic reticulum membrane"/>
    <property type="evidence" value="ECO:0007669"/>
    <property type="project" value="TreeGrafter"/>
</dbReference>
<dbReference type="PANTHER" id="PTHR28228">
    <property type="entry name" value="SECRETORY COMPONENT PROTEIN SHR3"/>
    <property type="match status" value="1"/>
</dbReference>
<dbReference type="Proteomes" id="UP000775547">
    <property type="component" value="Unassembled WGS sequence"/>
</dbReference>
<feature type="transmembrane region" description="Helical" evidence="1">
    <location>
        <begin position="84"/>
        <end position="103"/>
    </location>
</feature>
<gene>
    <name evidence="2" type="ORF">DXG03_005430</name>
</gene>
<feature type="transmembrane region" description="Helical" evidence="1">
    <location>
        <begin position="55"/>
        <end position="72"/>
    </location>
</feature>
<dbReference type="GO" id="GO:0051082">
    <property type="term" value="F:unfolded protein binding"/>
    <property type="evidence" value="ECO:0007669"/>
    <property type="project" value="TreeGrafter"/>
</dbReference>
<dbReference type="PANTHER" id="PTHR28228:SF1">
    <property type="entry name" value="SECRETORY COMPONENT PROTEIN SHR3"/>
    <property type="match status" value="1"/>
</dbReference>
<keyword evidence="1" id="KW-0812">Transmembrane</keyword>
<reference evidence="2" key="2">
    <citation type="submission" date="2021-10" db="EMBL/GenBank/DDBJ databases">
        <title>Phylogenomics reveals ancestral predisposition of the termite-cultivated fungus Termitomyces towards a domesticated lifestyle.</title>
        <authorList>
            <person name="Auxier B."/>
            <person name="Grum-Grzhimaylo A."/>
            <person name="Cardenas M.E."/>
            <person name="Lodge J.D."/>
            <person name="Laessoe T."/>
            <person name="Pedersen O."/>
            <person name="Smith M.E."/>
            <person name="Kuyper T.W."/>
            <person name="Franco-Molano E.A."/>
            <person name="Baroni T.J."/>
            <person name="Aanen D.K."/>
        </authorList>
    </citation>
    <scope>NUCLEOTIDE SEQUENCE</scope>
    <source>
        <strain evidence="2">AP01</strain>
        <tissue evidence="2">Mycelium</tissue>
    </source>
</reference>
<comment type="caution">
    <text evidence="2">The sequence shown here is derived from an EMBL/GenBank/DDBJ whole genome shotgun (WGS) entry which is preliminary data.</text>
</comment>
<feature type="transmembrane region" description="Helical" evidence="1">
    <location>
        <begin position="7"/>
        <end position="26"/>
    </location>
</feature>
<dbReference type="SMART" id="SM00786">
    <property type="entry name" value="SHR3_chaperone"/>
    <property type="match status" value="1"/>
</dbReference>
<evidence type="ECO:0000256" key="1">
    <source>
        <dbReference type="SAM" id="Phobius"/>
    </source>
</evidence>
<reference evidence="2" key="1">
    <citation type="submission" date="2020-07" db="EMBL/GenBank/DDBJ databases">
        <authorList>
            <person name="Nieuwenhuis M."/>
            <person name="Van De Peppel L.J.J."/>
        </authorList>
    </citation>
    <scope>NUCLEOTIDE SEQUENCE</scope>
    <source>
        <strain evidence="2">AP01</strain>
        <tissue evidence="2">Mycelium</tissue>
    </source>
</reference>
<dbReference type="AlphaFoldDB" id="A0A9P7KDW3"/>
<proteinExistence type="predicted"/>
<keyword evidence="3" id="KW-1185">Reference proteome</keyword>
<dbReference type="GO" id="GO:0006888">
    <property type="term" value="P:endoplasmic reticulum to Golgi vesicle-mediated transport"/>
    <property type="evidence" value="ECO:0007669"/>
    <property type="project" value="TreeGrafter"/>
</dbReference>
<name>A0A9P7KDW3_9AGAR</name>
<sequence>MGFKQAAVLAPVSFFLGVLFICFNVDHRILWGDLGQEGIADGFQFYATFFNAPPAIKALLHGMVGVGLVGLLSKLHKWDESAMFFDGSCLAAYTFSIAIYITVTIPALQATVTPLEAVENRQEAFEDRVQALRVLSAGNAGQEYARRAVAKGLAKIEEEERRKATPIEKKDQ</sequence>
<organism evidence="2 3">
    <name type="scientific">Asterophora parasitica</name>
    <dbReference type="NCBI Taxonomy" id="117018"/>
    <lineage>
        <taxon>Eukaryota</taxon>
        <taxon>Fungi</taxon>
        <taxon>Dikarya</taxon>
        <taxon>Basidiomycota</taxon>
        <taxon>Agaricomycotina</taxon>
        <taxon>Agaricomycetes</taxon>
        <taxon>Agaricomycetidae</taxon>
        <taxon>Agaricales</taxon>
        <taxon>Tricholomatineae</taxon>
        <taxon>Lyophyllaceae</taxon>
        <taxon>Asterophora</taxon>
    </lineage>
</organism>